<name>A0ABU2GGS9_9EURY</name>
<organism evidence="2 3">
    <name type="scientific">Halogeometricum salsisoli</name>
    <dbReference type="NCBI Taxonomy" id="2950536"/>
    <lineage>
        <taxon>Archaea</taxon>
        <taxon>Methanobacteriati</taxon>
        <taxon>Methanobacteriota</taxon>
        <taxon>Stenosarchaea group</taxon>
        <taxon>Halobacteria</taxon>
        <taxon>Halobacteriales</taxon>
        <taxon>Haloferacaceae</taxon>
        <taxon>Halogeometricum</taxon>
    </lineage>
</organism>
<dbReference type="Pfam" id="PF01863">
    <property type="entry name" value="YgjP-like"/>
    <property type="match status" value="1"/>
</dbReference>
<dbReference type="PANTHER" id="PTHR30399:SF1">
    <property type="entry name" value="UTP PYROPHOSPHATASE"/>
    <property type="match status" value="1"/>
</dbReference>
<keyword evidence="3" id="KW-1185">Reference proteome</keyword>
<protein>
    <submittedName>
        <fullName evidence="2">M48 family metallopeptidase</fullName>
    </submittedName>
</protein>
<gene>
    <name evidence="2" type="ORF">NDI76_11485</name>
</gene>
<dbReference type="CDD" id="cd07344">
    <property type="entry name" value="M48_yhfN_like"/>
    <property type="match status" value="1"/>
</dbReference>
<dbReference type="Gene3D" id="3.30.2010.10">
    <property type="entry name" value="Metalloproteases ('zincins'), catalytic domain"/>
    <property type="match status" value="1"/>
</dbReference>
<dbReference type="RefSeq" id="WP_310924221.1">
    <property type="nucleotide sequence ID" value="NZ_JAMQOP010000002.1"/>
</dbReference>
<dbReference type="Proteomes" id="UP001257060">
    <property type="component" value="Unassembled WGS sequence"/>
</dbReference>
<comment type="caution">
    <text evidence="2">The sequence shown here is derived from an EMBL/GenBank/DDBJ whole genome shotgun (WGS) entry which is preliminary data.</text>
</comment>
<evidence type="ECO:0000259" key="1">
    <source>
        <dbReference type="Pfam" id="PF01863"/>
    </source>
</evidence>
<feature type="domain" description="YgjP-like metallopeptidase" evidence="1">
    <location>
        <begin position="24"/>
        <end position="235"/>
    </location>
</feature>
<sequence length="243" mass="28430">MSRTYHIGQTVIPYKIDWSQERSTIGLSMDESMTLTVKAPMRATYDEVESVLGEKQGWLLEKLYHLEEGADPQGDREFLSGEKLPYRGRQYPLKVEEADVSEPRLSFDDHTFTLEVHQLDKPSDDVSVRRKRQAVVDWYVSRAKDELVDRVDLYSPKFGASDRPIEVTELERNWGEFQNGTVRLHWRLILAPVRIQDYVVVHELAHYEHEQHSRGFWNAVGSIVPDYESRREWLRLNGRTLSV</sequence>
<evidence type="ECO:0000313" key="3">
    <source>
        <dbReference type="Proteomes" id="UP001257060"/>
    </source>
</evidence>
<dbReference type="PANTHER" id="PTHR30399">
    <property type="entry name" value="UNCHARACTERIZED PROTEIN YGJP"/>
    <property type="match status" value="1"/>
</dbReference>
<reference evidence="2 3" key="1">
    <citation type="submission" date="2022-06" db="EMBL/GenBank/DDBJ databases">
        <title>Halogeometricum sp. a new haloarchaeum isolate from saline soil.</title>
        <authorList>
            <person name="Strakova D."/>
            <person name="Galisteo C."/>
            <person name="Sanchez-Porro C."/>
            <person name="Ventosa A."/>
        </authorList>
    </citation>
    <scope>NUCLEOTIDE SEQUENCE [LARGE SCALE GENOMIC DNA]</scope>
    <source>
        <strain evidence="2 3">S1BR25-6</strain>
    </source>
</reference>
<evidence type="ECO:0000313" key="2">
    <source>
        <dbReference type="EMBL" id="MDS0299364.1"/>
    </source>
</evidence>
<dbReference type="InterPro" id="IPR053136">
    <property type="entry name" value="UTP_pyrophosphatase-like"/>
</dbReference>
<dbReference type="InterPro" id="IPR002725">
    <property type="entry name" value="YgjP-like_metallopeptidase"/>
</dbReference>
<accession>A0ABU2GGS9</accession>
<dbReference type="EMBL" id="JAMQOP010000002">
    <property type="protein sequence ID" value="MDS0299364.1"/>
    <property type="molecule type" value="Genomic_DNA"/>
</dbReference>
<proteinExistence type="predicted"/>